<comment type="caution">
    <text evidence="2">The sequence shown here is derived from an EMBL/GenBank/DDBJ whole genome shotgun (WGS) entry which is preliminary data.</text>
</comment>
<reference evidence="2 3" key="1">
    <citation type="journal article" date="2014" name="Mol. Plant">
        <title>Chromosome Scale Genome Assembly and Transcriptome Profiling of Nannochloropsis gaditana in Nitrogen Depletion.</title>
        <authorList>
            <person name="Corteggiani Carpinelli E."/>
            <person name="Telatin A."/>
            <person name="Vitulo N."/>
            <person name="Forcato C."/>
            <person name="D'Angelo M."/>
            <person name="Schiavon R."/>
            <person name="Vezzi A."/>
            <person name="Giacometti G.M."/>
            <person name="Morosinotto T."/>
            <person name="Valle G."/>
        </authorList>
    </citation>
    <scope>NUCLEOTIDE SEQUENCE [LARGE SCALE GENOMIC DNA]</scope>
    <source>
        <strain evidence="2 3">B-31</strain>
    </source>
</reference>
<feature type="compositionally biased region" description="Low complexity" evidence="1">
    <location>
        <begin position="125"/>
        <end position="136"/>
    </location>
</feature>
<name>W7U3U8_9STRA</name>
<protein>
    <submittedName>
        <fullName evidence="2">Inorganic phosphate transporter Pho88</fullName>
    </submittedName>
</protein>
<accession>W7U3U8</accession>
<evidence type="ECO:0000313" key="2">
    <source>
        <dbReference type="EMBL" id="EWM27606.1"/>
    </source>
</evidence>
<keyword evidence="3" id="KW-1185">Reference proteome</keyword>
<proteinExistence type="predicted"/>
<dbReference type="Proteomes" id="UP000019335">
    <property type="component" value="Chromosome 6"/>
</dbReference>
<sequence length="332" mass="36047">MGTFRGESALAAGCSKTQEGRSTTKTSRPTHPHKISKIMLLLLILAAMTLTATHARSATEVGGSGATPSSPTTSGRKRALLSSKKNEPQDDEAKPTPTRKSKMSRMAGSPSARRKRAPRGKQDFATLSSSRSSTASLEEDPDVIPFLASTRFKRGEALTSQGGGGLLFTLARRAGKALVGSSAFRFVAEEKIFETVAGMLAYRIAFQWSKDSTATRKARLLFTLYVCLYLGALLYSRQQAIAQQDARTLKVAAVPAVLSSLLDMAKKMKKGESPGGLPGLAGLARPQEKEMTFRDYDLGQIKAALDRFSLFLVGMTFLHFKMKNTYMIMYWG</sequence>
<feature type="compositionally biased region" description="Basic and acidic residues" evidence="1">
    <location>
        <begin position="84"/>
        <end position="94"/>
    </location>
</feature>
<organism evidence="2 3">
    <name type="scientific">Nannochloropsis gaditana</name>
    <dbReference type="NCBI Taxonomy" id="72520"/>
    <lineage>
        <taxon>Eukaryota</taxon>
        <taxon>Sar</taxon>
        <taxon>Stramenopiles</taxon>
        <taxon>Ochrophyta</taxon>
        <taxon>Eustigmatophyceae</taxon>
        <taxon>Eustigmatales</taxon>
        <taxon>Monodopsidaceae</taxon>
        <taxon>Nannochloropsis</taxon>
    </lineage>
</organism>
<evidence type="ECO:0000256" key="1">
    <source>
        <dbReference type="SAM" id="MobiDB-lite"/>
    </source>
</evidence>
<feature type="region of interest" description="Disordered" evidence="1">
    <location>
        <begin position="57"/>
        <end position="136"/>
    </location>
</feature>
<dbReference type="OrthoDB" id="195901at2759"/>
<feature type="compositionally biased region" description="Polar residues" evidence="1">
    <location>
        <begin position="15"/>
        <end position="27"/>
    </location>
</feature>
<dbReference type="AlphaFoldDB" id="W7U3U8"/>
<gene>
    <name evidence="2" type="ORF">Naga_100069g18</name>
</gene>
<dbReference type="EMBL" id="AZIL01000429">
    <property type="protein sequence ID" value="EWM27606.1"/>
    <property type="molecule type" value="Genomic_DNA"/>
</dbReference>
<feature type="region of interest" description="Disordered" evidence="1">
    <location>
        <begin position="1"/>
        <end position="32"/>
    </location>
</feature>
<evidence type="ECO:0000313" key="3">
    <source>
        <dbReference type="Proteomes" id="UP000019335"/>
    </source>
</evidence>